<name>A0AB39KSA8_9CAUL</name>
<keyword evidence="1" id="KW-1133">Transmembrane helix</keyword>
<organism evidence="2">
    <name type="scientific">Caulobacter sp. 73W</name>
    <dbReference type="NCBI Taxonomy" id="3161137"/>
    <lineage>
        <taxon>Bacteria</taxon>
        <taxon>Pseudomonadati</taxon>
        <taxon>Pseudomonadota</taxon>
        <taxon>Alphaproteobacteria</taxon>
        <taxon>Caulobacterales</taxon>
        <taxon>Caulobacteraceae</taxon>
        <taxon>Caulobacter</taxon>
    </lineage>
</organism>
<keyword evidence="1" id="KW-0472">Membrane</keyword>
<protein>
    <recommendedName>
        <fullName evidence="3">Protease HtpX</fullName>
    </recommendedName>
</protein>
<evidence type="ECO:0000256" key="1">
    <source>
        <dbReference type="SAM" id="Phobius"/>
    </source>
</evidence>
<reference evidence="2" key="1">
    <citation type="submission" date="2024-06" db="EMBL/GenBank/DDBJ databases">
        <title>Caulobacter inopinatus, sp. nov.</title>
        <authorList>
            <person name="Donachie S.P."/>
        </authorList>
    </citation>
    <scope>NUCLEOTIDE SEQUENCE</scope>
    <source>
        <strain evidence="2">73W</strain>
    </source>
</reference>
<proteinExistence type="predicted"/>
<dbReference type="AlphaFoldDB" id="A0AB39KSA8"/>
<dbReference type="RefSeq" id="WP_369059446.1">
    <property type="nucleotide sequence ID" value="NZ_CP158375.1"/>
</dbReference>
<evidence type="ECO:0008006" key="3">
    <source>
        <dbReference type="Google" id="ProtNLM"/>
    </source>
</evidence>
<dbReference type="EMBL" id="CP158375">
    <property type="protein sequence ID" value="XDO96605.1"/>
    <property type="molecule type" value="Genomic_DNA"/>
</dbReference>
<feature type="transmembrane region" description="Helical" evidence="1">
    <location>
        <begin position="44"/>
        <end position="68"/>
    </location>
</feature>
<gene>
    <name evidence="2" type="ORF">ABOZ73_17845</name>
</gene>
<sequence>MRSIRGTLTYLSLSISGLIAFGFLLGGAYMIAQAMQFTTTAAGMFLLIVGLWGMISTIRQMLIMWKYAHMPRHSWKQREG</sequence>
<evidence type="ECO:0000313" key="2">
    <source>
        <dbReference type="EMBL" id="XDO96605.1"/>
    </source>
</evidence>
<accession>A0AB39KSA8</accession>
<keyword evidence="1" id="KW-0812">Transmembrane</keyword>
<feature type="transmembrane region" description="Helical" evidence="1">
    <location>
        <begin position="7"/>
        <end position="32"/>
    </location>
</feature>